<protein>
    <submittedName>
        <fullName evidence="7">GMC oxidoreductase</fullName>
    </submittedName>
</protein>
<dbReference type="InterPro" id="IPR007867">
    <property type="entry name" value="GMC_OxRtase_C"/>
</dbReference>
<evidence type="ECO:0000313" key="8">
    <source>
        <dbReference type="Proteomes" id="UP000000383"/>
    </source>
</evidence>
<dbReference type="HOGENOM" id="CLU_008878_4_1_4"/>
<comment type="cofactor">
    <cofactor evidence="1">
        <name>FAD</name>
        <dbReference type="ChEBI" id="CHEBI:57692"/>
    </cofactor>
</comment>
<dbReference type="PANTHER" id="PTHR42784:SF1">
    <property type="entry name" value="PYRANOSE 2-OXIDASE"/>
    <property type="match status" value="1"/>
</dbReference>
<organism evidence="7 8">
    <name type="scientific">Methylotenera versatilis (strain 301)</name>
    <dbReference type="NCBI Taxonomy" id="666681"/>
    <lineage>
        <taxon>Bacteria</taxon>
        <taxon>Pseudomonadati</taxon>
        <taxon>Pseudomonadota</taxon>
        <taxon>Betaproteobacteria</taxon>
        <taxon>Nitrosomonadales</taxon>
        <taxon>Methylophilaceae</taxon>
        <taxon>Methylotenera</taxon>
    </lineage>
</organism>
<evidence type="ECO:0000256" key="5">
    <source>
        <dbReference type="ARBA" id="ARBA00023002"/>
    </source>
</evidence>
<evidence type="ECO:0000256" key="2">
    <source>
        <dbReference type="ARBA" id="ARBA00010790"/>
    </source>
</evidence>
<dbReference type="InterPro" id="IPR051473">
    <property type="entry name" value="P2Ox-like"/>
</dbReference>
<dbReference type="Proteomes" id="UP000000383">
    <property type="component" value="Chromosome"/>
</dbReference>
<keyword evidence="5" id="KW-0560">Oxidoreductase</keyword>
<dbReference type="eggNOG" id="COG2303">
    <property type="taxonomic scope" value="Bacteria"/>
</dbReference>
<proteinExistence type="inferred from homology"/>
<dbReference type="Gene3D" id="3.50.50.60">
    <property type="entry name" value="FAD/NAD(P)-binding domain"/>
    <property type="match status" value="2"/>
</dbReference>
<reference evidence="7 8" key="2">
    <citation type="journal article" date="2011" name="J. Bacteriol.">
        <title>Genomes of three methylotrophs from a single niche uncover genetic and metabolic divergence of Methylophilaceae.</title>
        <authorList>
            <person name="Lapidus A."/>
            <person name="Clum A."/>
            <person name="Labutti K."/>
            <person name="Kaluzhnaya M.G."/>
            <person name="Lim S."/>
            <person name="Beck D.A."/>
            <person name="Glavina Del Rio T."/>
            <person name="Nolan M."/>
            <person name="Mavromatis K."/>
            <person name="Huntemann M."/>
            <person name="Lucas S."/>
            <person name="Lidstrom M.E."/>
            <person name="Ivanova N."/>
            <person name="Chistoserdova L."/>
        </authorList>
    </citation>
    <scope>NUCLEOTIDE SEQUENCE [LARGE SCALE GENOMIC DNA]</scope>
    <source>
        <strain evidence="7 8">301</strain>
    </source>
</reference>
<keyword evidence="4" id="KW-0274">FAD</keyword>
<accession>D7DLF3</accession>
<dbReference type="InterPro" id="IPR036188">
    <property type="entry name" value="FAD/NAD-bd_sf"/>
</dbReference>
<comment type="similarity">
    <text evidence="2">Belongs to the GMC oxidoreductase family.</text>
</comment>
<dbReference type="OrthoDB" id="9787779at2"/>
<name>D7DLF3_METV0</name>
<feature type="domain" description="Glucose-methanol-choline oxidoreductase C-terminal" evidence="6">
    <location>
        <begin position="411"/>
        <end position="536"/>
    </location>
</feature>
<dbReference type="EMBL" id="CP002056">
    <property type="protein sequence ID" value="ADI30624.1"/>
    <property type="molecule type" value="Genomic_DNA"/>
</dbReference>
<dbReference type="STRING" id="666681.M301_2259"/>
<dbReference type="GO" id="GO:0016614">
    <property type="term" value="F:oxidoreductase activity, acting on CH-OH group of donors"/>
    <property type="evidence" value="ECO:0007669"/>
    <property type="project" value="InterPro"/>
</dbReference>
<dbReference type="RefSeq" id="WP_013148932.1">
    <property type="nucleotide sequence ID" value="NC_014207.1"/>
</dbReference>
<gene>
    <name evidence="7" type="ordered locus">M301_2259</name>
</gene>
<dbReference type="KEGG" id="meh:M301_2259"/>
<sequence>MISYLKDCVSESLQDYPYCIIGSGAAGISLAIALIRKGHRVLLIDSGDWHEDAALDDAYTGHADAPHPATTEYRRQRFGGTTHLWGGRCVPLDAIDINVRAHVPNSGWPIELQEIEDYYPEAMSYCDAGVADFTINALAGNAAPMFDELPNLQPHLQERIERYSLPTDFSKKYKNELSSSKLAQVLLRARCTKLNLTDQDNRVTSIEVTDGLHKLTINAANFILCGGGIETTRLLLSTRAHAPNWARFDPALGKFYGCHYDLIFGDLSFSGKKPFFDFKKTKDGVYARRKLQFSQAFQAEHGLLNSVFRLHFPAYADAGHGSGVLSTIYLAKSILASEHQSILNHGASSGNKINNSSLAHIKNVATDIGSVFSFGYDYIFKMKLAERRLPYTLVPNRNGSYPLEFNSEQVPDASNKITLLDQVDAQGMPRVSVHWKLTETDIASGVESFIQLQRLLATTQACKLAFDYGELKERISGALPVGGHHIGTTKMGSSAQNSVVDKNCQLHGVANLFVASASVFPTNSHANPTLTIIALALRLANYLDRTMVAR</sequence>
<dbReference type="PANTHER" id="PTHR42784">
    <property type="entry name" value="PYRANOSE 2-OXIDASE"/>
    <property type="match status" value="1"/>
</dbReference>
<keyword evidence="8" id="KW-1185">Reference proteome</keyword>
<evidence type="ECO:0000256" key="4">
    <source>
        <dbReference type="ARBA" id="ARBA00022827"/>
    </source>
</evidence>
<evidence type="ECO:0000256" key="3">
    <source>
        <dbReference type="ARBA" id="ARBA00022630"/>
    </source>
</evidence>
<dbReference type="AlphaFoldDB" id="D7DLF3"/>
<keyword evidence="3" id="KW-0285">Flavoprotein</keyword>
<evidence type="ECO:0000256" key="1">
    <source>
        <dbReference type="ARBA" id="ARBA00001974"/>
    </source>
</evidence>
<evidence type="ECO:0000259" key="6">
    <source>
        <dbReference type="Pfam" id="PF05199"/>
    </source>
</evidence>
<reference evidence="8" key="1">
    <citation type="submission" date="2010-05" db="EMBL/GenBank/DDBJ databases">
        <title>Complete sequence of Methylotenera sp. 301.</title>
        <authorList>
            <person name="Lucas S."/>
            <person name="Copeland A."/>
            <person name="Lapidus A."/>
            <person name="Cheng J.-F."/>
            <person name="Bruce D."/>
            <person name="Goodwin L."/>
            <person name="Pitluck S."/>
            <person name="Clum A."/>
            <person name="Land M."/>
            <person name="Hauser L."/>
            <person name="Kyrpides N."/>
            <person name="Ivanova N."/>
            <person name="Chistoservova L."/>
            <person name="Kalyuzhnaya M."/>
            <person name="Woyke T."/>
        </authorList>
    </citation>
    <scope>NUCLEOTIDE SEQUENCE [LARGE SCALE GENOMIC DNA]</scope>
    <source>
        <strain evidence="8">301</strain>
    </source>
</reference>
<evidence type="ECO:0000313" key="7">
    <source>
        <dbReference type="EMBL" id="ADI30624.1"/>
    </source>
</evidence>
<dbReference type="Pfam" id="PF05199">
    <property type="entry name" value="GMC_oxred_C"/>
    <property type="match status" value="1"/>
</dbReference>
<dbReference type="SUPFAM" id="SSF51905">
    <property type="entry name" value="FAD/NAD(P)-binding domain"/>
    <property type="match status" value="1"/>
</dbReference>